<evidence type="ECO:0000256" key="6">
    <source>
        <dbReference type="ARBA" id="ARBA00022794"/>
    </source>
</evidence>
<comment type="caution">
    <text evidence="10">The sequence shown here is derived from an EMBL/GenBank/DDBJ whole genome shotgun (WGS) entry which is preliminary data.</text>
</comment>
<protein>
    <recommendedName>
        <fullName evidence="3">Centrosomal protein of 162 kDa</fullName>
    </recommendedName>
</protein>
<evidence type="ECO:0000256" key="8">
    <source>
        <dbReference type="ARBA" id="ARBA00023212"/>
    </source>
</evidence>
<dbReference type="InterPro" id="IPR038774">
    <property type="entry name" value="CEP162-like"/>
</dbReference>
<gene>
    <name evidence="10" type="ORF">BSL78_23180</name>
</gene>
<dbReference type="GO" id="GO:0005814">
    <property type="term" value="C:centriole"/>
    <property type="evidence" value="ECO:0007669"/>
    <property type="project" value="UniProtKB-SubCell"/>
</dbReference>
<accession>A0A2G8JWC4</accession>
<comment type="similarity">
    <text evidence="2">Belongs to the CEP162 family.</text>
</comment>
<evidence type="ECO:0000256" key="7">
    <source>
        <dbReference type="ARBA" id="ARBA00023054"/>
    </source>
</evidence>
<dbReference type="OrthoDB" id="2157184at2759"/>
<proteinExistence type="inferred from homology"/>
<keyword evidence="5" id="KW-0493">Microtubule</keyword>
<evidence type="ECO:0000256" key="3">
    <source>
        <dbReference type="ARBA" id="ARBA00021406"/>
    </source>
</evidence>
<keyword evidence="4" id="KW-0963">Cytoplasm</keyword>
<reference evidence="10 11" key="1">
    <citation type="journal article" date="2017" name="PLoS Biol.">
        <title>The sea cucumber genome provides insights into morphological evolution and visceral regeneration.</title>
        <authorList>
            <person name="Zhang X."/>
            <person name="Sun L."/>
            <person name="Yuan J."/>
            <person name="Sun Y."/>
            <person name="Gao Y."/>
            <person name="Zhang L."/>
            <person name="Li S."/>
            <person name="Dai H."/>
            <person name="Hamel J.F."/>
            <person name="Liu C."/>
            <person name="Yu Y."/>
            <person name="Liu S."/>
            <person name="Lin W."/>
            <person name="Guo K."/>
            <person name="Jin S."/>
            <person name="Xu P."/>
            <person name="Storey K.B."/>
            <person name="Huan P."/>
            <person name="Zhang T."/>
            <person name="Zhou Y."/>
            <person name="Zhang J."/>
            <person name="Lin C."/>
            <person name="Li X."/>
            <person name="Xing L."/>
            <person name="Huo D."/>
            <person name="Sun M."/>
            <person name="Wang L."/>
            <person name="Mercier A."/>
            <person name="Li F."/>
            <person name="Yang H."/>
            <person name="Xiang J."/>
        </authorList>
    </citation>
    <scope>NUCLEOTIDE SEQUENCE [LARGE SCALE GENOMIC DNA]</scope>
    <source>
        <strain evidence="10">Shaxun</strain>
        <tissue evidence="10">Muscle</tissue>
    </source>
</reference>
<dbReference type="PANTHER" id="PTHR34031">
    <property type="entry name" value="CENTROSOMAL PROTEIN OF 162 KDA"/>
    <property type="match status" value="1"/>
</dbReference>
<name>A0A2G8JWC4_STIJA</name>
<organism evidence="10 11">
    <name type="scientific">Stichopus japonicus</name>
    <name type="common">Sea cucumber</name>
    <dbReference type="NCBI Taxonomy" id="307972"/>
    <lineage>
        <taxon>Eukaryota</taxon>
        <taxon>Metazoa</taxon>
        <taxon>Echinodermata</taxon>
        <taxon>Eleutherozoa</taxon>
        <taxon>Echinozoa</taxon>
        <taxon>Holothuroidea</taxon>
        <taxon>Aspidochirotacea</taxon>
        <taxon>Aspidochirotida</taxon>
        <taxon>Stichopodidae</taxon>
        <taxon>Apostichopus</taxon>
    </lineage>
</organism>
<dbReference type="AlphaFoldDB" id="A0A2G8JWC4"/>
<evidence type="ECO:0000256" key="1">
    <source>
        <dbReference type="ARBA" id="ARBA00004114"/>
    </source>
</evidence>
<dbReference type="PANTHER" id="PTHR34031:SF1">
    <property type="entry name" value="CENTROSOMAL PROTEIN OF 162 KDA"/>
    <property type="match status" value="1"/>
</dbReference>
<evidence type="ECO:0000313" key="11">
    <source>
        <dbReference type="Proteomes" id="UP000230750"/>
    </source>
</evidence>
<keyword evidence="11" id="KW-1185">Reference proteome</keyword>
<comment type="subcellular location">
    <subcellularLocation>
        <location evidence="1">Cytoplasm</location>
        <location evidence="1">Cytoskeleton</location>
        <location evidence="1">Microtubule organizing center</location>
        <location evidence="1">Centrosome</location>
        <location evidence="1">Centriole</location>
    </subcellularLocation>
</comment>
<evidence type="ECO:0000256" key="9">
    <source>
        <dbReference type="SAM" id="Coils"/>
    </source>
</evidence>
<keyword evidence="6" id="KW-0970">Cilium biogenesis/degradation</keyword>
<dbReference type="Proteomes" id="UP000230750">
    <property type="component" value="Unassembled WGS sequence"/>
</dbReference>
<dbReference type="GO" id="GO:0060271">
    <property type="term" value="P:cilium assembly"/>
    <property type="evidence" value="ECO:0007669"/>
    <property type="project" value="TreeGrafter"/>
</dbReference>
<dbReference type="STRING" id="307972.A0A2G8JWC4"/>
<evidence type="ECO:0000256" key="5">
    <source>
        <dbReference type="ARBA" id="ARBA00022701"/>
    </source>
</evidence>
<keyword evidence="7 9" id="KW-0175">Coiled coil</keyword>
<keyword evidence="8" id="KW-0206">Cytoskeleton</keyword>
<sequence length="190" mass="22312">MIERFLRIAHPPSADYYFAQPTNRRNQKASERVGVAQGREDLRASNLRWFSHSDVLVESEELKRQIEVMKLEMEQQRVRQQAATAEAESTLRKVEEENKEAVRRLEANYKSEMENLIAERALAMADSDGQRFKRQVESHKLMIKHLQDQLSEKQVTSDQLAASRVKEQLHRTQMEQLRVELEEAKKNHTQ</sequence>
<dbReference type="EMBL" id="MRZV01001179">
    <property type="protein sequence ID" value="PIK39975.1"/>
    <property type="molecule type" value="Genomic_DNA"/>
</dbReference>
<dbReference type="GO" id="GO:0005879">
    <property type="term" value="C:axonemal microtubule"/>
    <property type="evidence" value="ECO:0007669"/>
    <property type="project" value="TreeGrafter"/>
</dbReference>
<evidence type="ECO:0000313" key="10">
    <source>
        <dbReference type="EMBL" id="PIK39975.1"/>
    </source>
</evidence>
<evidence type="ECO:0000256" key="4">
    <source>
        <dbReference type="ARBA" id="ARBA00022490"/>
    </source>
</evidence>
<feature type="coiled-coil region" evidence="9">
    <location>
        <begin position="59"/>
        <end position="119"/>
    </location>
</feature>
<evidence type="ECO:0000256" key="2">
    <source>
        <dbReference type="ARBA" id="ARBA00009485"/>
    </source>
</evidence>